<gene>
    <name evidence="1" type="ORF">EVAR_9613_1</name>
</gene>
<proteinExistence type="predicted"/>
<name>A0A4C1TMQ5_EUMVA</name>
<sequence>MGIVRDSMTPYTPQHLNKELNEKSLRVRDHLSTGKKFSFSEWDAISYSGRLSGTDLSVAERNQIWAGHAPLISWARRLDSVLCSNGVDIAKSSINTALHNNGANVDTLFERRCRKEKWNRKL</sequence>
<comment type="caution">
    <text evidence="1">The sequence shown here is derived from an EMBL/GenBank/DDBJ whole genome shotgun (WGS) entry which is preliminary data.</text>
</comment>
<protein>
    <submittedName>
        <fullName evidence="1">Uncharacterized protein</fullName>
    </submittedName>
</protein>
<organism evidence="1 2">
    <name type="scientific">Eumeta variegata</name>
    <name type="common">Bagworm moth</name>
    <name type="synonym">Eumeta japonica</name>
    <dbReference type="NCBI Taxonomy" id="151549"/>
    <lineage>
        <taxon>Eukaryota</taxon>
        <taxon>Metazoa</taxon>
        <taxon>Ecdysozoa</taxon>
        <taxon>Arthropoda</taxon>
        <taxon>Hexapoda</taxon>
        <taxon>Insecta</taxon>
        <taxon>Pterygota</taxon>
        <taxon>Neoptera</taxon>
        <taxon>Endopterygota</taxon>
        <taxon>Lepidoptera</taxon>
        <taxon>Glossata</taxon>
        <taxon>Ditrysia</taxon>
        <taxon>Tineoidea</taxon>
        <taxon>Psychidae</taxon>
        <taxon>Oiketicinae</taxon>
        <taxon>Eumeta</taxon>
    </lineage>
</organism>
<accession>A0A4C1TMQ5</accession>
<evidence type="ECO:0000313" key="2">
    <source>
        <dbReference type="Proteomes" id="UP000299102"/>
    </source>
</evidence>
<evidence type="ECO:0000313" key="1">
    <source>
        <dbReference type="EMBL" id="GBP14708.1"/>
    </source>
</evidence>
<dbReference type="AlphaFoldDB" id="A0A4C1TMQ5"/>
<dbReference type="EMBL" id="BGZK01000066">
    <property type="protein sequence ID" value="GBP14708.1"/>
    <property type="molecule type" value="Genomic_DNA"/>
</dbReference>
<reference evidence="1 2" key="1">
    <citation type="journal article" date="2019" name="Commun. Biol.">
        <title>The bagworm genome reveals a unique fibroin gene that provides high tensile strength.</title>
        <authorList>
            <person name="Kono N."/>
            <person name="Nakamura H."/>
            <person name="Ohtoshi R."/>
            <person name="Tomita M."/>
            <person name="Numata K."/>
            <person name="Arakawa K."/>
        </authorList>
    </citation>
    <scope>NUCLEOTIDE SEQUENCE [LARGE SCALE GENOMIC DNA]</scope>
</reference>
<keyword evidence="2" id="KW-1185">Reference proteome</keyword>
<dbReference type="Proteomes" id="UP000299102">
    <property type="component" value="Unassembled WGS sequence"/>
</dbReference>